<name>A0ABY6L177_9ARAC</name>
<sequence length="367" mass="39980">MSHMCGSEKWLDAYQDPGAMLYTFSSGLCLADLHGDGEYRLVAADLGTGTYNMRLKVYKGIHLVSEHTIVDLPTGLVAFHMETCDPRAAAIAVASGGNIYVYKNMRPFYKFTLPGLDIHPGEAELWDKTREVACPNNSSVSKSCVPGLTSRRAASLQDPRGQYTGLLRLEPEELEQFVQFHQQFPLKRQTVITCLTTMKKSLAEETALSCLVLGTESRQVYVLEPNAFTILSVMALASVPVFLDVSGLFDVEYSIVAACRDAALYTLKRLFCKPRGVQGKCVWTLPLDSAVTAIAAVTLEHLSVAAVAVATDDGALRLYQDRLLCDVIAPPGGDPVVGLRFGRFGREENTLILVTKGGCNFVCLLAS</sequence>
<gene>
    <name evidence="2" type="ORF">LAZ67_12000302</name>
</gene>
<keyword evidence="3" id="KW-1185">Reference proteome</keyword>
<evidence type="ECO:0000313" key="3">
    <source>
        <dbReference type="Proteomes" id="UP001235939"/>
    </source>
</evidence>
<evidence type="ECO:0000259" key="1">
    <source>
        <dbReference type="Pfam" id="PF14779"/>
    </source>
</evidence>
<evidence type="ECO:0000313" key="2">
    <source>
        <dbReference type="EMBL" id="UYV74619.1"/>
    </source>
</evidence>
<dbReference type="InterPro" id="IPR032728">
    <property type="entry name" value="BBS1_N"/>
</dbReference>
<reference evidence="2 3" key="1">
    <citation type="submission" date="2022-01" db="EMBL/GenBank/DDBJ databases">
        <title>A chromosomal length assembly of Cordylochernes scorpioides.</title>
        <authorList>
            <person name="Zeh D."/>
            <person name="Zeh J."/>
        </authorList>
    </citation>
    <scope>NUCLEOTIDE SEQUENCE [LARGE SCALE GENOMIC DNA]</scope>
    <source>
        <strain evidence="2">IN4F17</strain>
        <tissue evidence="2">Whole Body</tissue>
    </source>
</reference>
<dbReference type="EMBL" id="CP092874">
    <property type="protein sequence ID" value="UYV74619.1"/>
    <property type="molecule type" value="Genomic_DNA"/>
</dbReference>
<feature type="domain" description="Bardet-Biedl syndrome 1 N-terminal" evidence="1">
    <location>
        <begin position="10"/>
        <end position="268"/>
    </location>
</feature>
<dbReference type="Proteomes" id="UP001235939">
    <property type="component" value="Chromosome 12"/>
</dbReference>
<accession>A0ABY6L177</accession>
<dbReference type="Pfam" id="PF14779">
    <property type="entry name" value="BBS1"/>
    <property type="match status" value="1"/>
</dbReference>
<proteinExistence type="predicted"/>
<dbReference type="InterPro" id="IPR028784">
    <property type="entry name" value="BBS1"/>
</dbReference>
<dbReference type="PANTHER" id="PTHR20870:SF0">
    <property type="entry name" value="BARDET-BIEDL SYNDROME 1 PROTEIN"/>
    <property type="match status" value="1"/>
</dbReference>
<organism evidence="2 3">
    <name type="scientific">Cordylochernes scorpioides</name>
    <dbReference type="NCBI Taxonomy" id="51811"/>
    <lineage>
        <taxon>Eukaryota</taxon>
        <taxon>Metazoa</taxon>
        <taxon>Ecdysozoa</taxon>
        <taxon>Arthropoda</taxon>
        <taxon>Chelicerata</taxon>
        <taxon>Arachnida</taxon>
        <taxon>Pseudoscorpiones</taxon>
        <taxon>Cheliferoidea</taxon>
        <taxon>Chernetidae</taxon>
        <taxon>Cordylochernes</taxon>
    </lineage>
</organism>
<dbReference type="PANTHER" id="PTHR20870">
    <property type="entry name" value="BARDET-BIEDL SYNDROME 1 PROTEIN"/>
    <property type="match status" value="1"/>
</dbReference>
<protein>
    <submittedName>
        <fullName evidence="2">BBS1</fullName>
    </submittedName>
</protein>